<dbReference type="OrthoDB" id="7274111at2"/>
<sequence>MTDAPRIEAIDRALALLTALAEAGPAGTSLGTLCEQTGVNKSTAYRALSTFRSRGYATQTSGGGYRLGPSAVALSDRFLGGDNLVAVLHPALVEVSRKSEELVHLGSWSDDEVVYLDKVEPGTRAIRVWSAVGQRVPIAASSLGRALLAARGVPDDQLGTYIRSLPADRKVTLEQLREQIALARKRGYSVENEENEPGVACIGMALMRGADAVAALSITSLASRMTPARQAELADMVHEELPRLLPEGISLFRGDR</sequence>
<feature type="domain" description="IclR-ED" evidence="5">
    <location>
        <begin position="70"/>
        <end position="255"/>
    </location>
</feature>
<evidence type="ECO:0000313" key="6">
    <source>
        <dbReference type="EMBL" id="TRY19483.1"/>
    </source>
</evidence>
<evidence type="ECO:0000256" key="3">
    <source>
        <dbReference type="ARBA" id="ARBA00023163"/>
    </source>
</evidence>
<dbReference type="EMBL" id="VKKG01000001">
    <property type="protein sequence ID" value="TRY19483.1"/>
    <property type="molecule type" value="Genomic_DNA"/>
</dbReference>
<keyword evidence="1" id="KW-0805">Transcription regulation</keyword>
<dbReference type="Pfam" id="PF09339">
    <property type="entry name" value="HTH_IclR"/>
    <property type="match status" value="1"/>
</dbReference>
<protein>
    <submittedName>
        <fullName evidence="6">IclR family transcriptional regulator</fullName>
    </submittedName>
</protein>
<keyword evidence="3" id="KW-0804">Transcription</keyword>
<comment type="caution">
    <text evidence="6">The sequence shown here is derived from an EMBL/GenBank/DDBJ whole genome shotgun (WGS) entry which is preliminary data.</text>
</comment>
<proteinExistence type="predicted"/>
<feature type="domain" description="HTH iclR-type" evidence="4">
    <location>
        <begin position="7"/>
        <end position="69"/>
    </location>
</feature>
<dbReference type="PANTHER" id="PTHR30136:SF24">
    <property type="entry name" value="HTH-TYPE TRANSCRIPTIONAL REPRESSOR ALLR"/>
    <property type="match status" value="1"/>
</dbReference>
<evidence type="ECO:0000256" key="2">
    <source>
        <dbReference type="ARBA" id="ARBA00023125"/>
    </source>
</evidence>
<dbReference type="PROSITE" id="PS51078">
    <property type="entry name" value="ICLR_ED"/>
    <property type="match status" value="1"/>
</dbReference>
<dbReference type="PANTHER" id="PTHR30136">
    <property type="entry name" value="HELIX-TURN-HELIX TRANSCRIPTIONAL REGULATOR, ICLR FAMILY"/>
    <property type="match status" value="1"/>
</dbReference>
<dbReference type="InterPro" id="IPR036388">
    <property type="entry name" value="WH-like_DNA-bd_sf"/>
</dbReference>
<dbReference type="SUPFAM" id="SSF46785">
    <property type="entry name" value="Winged helix' DNA-binding domain"/>
    <property type="match status" value="1"/>
</dbReference>
<dbReference type="InterPro" id="IPR050707">
    <property type="entry name" value="HTH_MetabolicPath_Reg"/>
</dbReference>
<dbReference type="InterPro" id="IPR029016">
    <property type="entry name" value="GAF-like_dom_sf"/>
</dbReference>
<dbReference type="GO" id="GO:0003677">
    <property type="term" value="F:DNA binding"/>
    <property type="evidence" value="ECO:0007669"/>
    <property type="project" value="UniProtKB-KW"/>
</dbReference>
<dbReference type="RefSeq" id="WP_143936572.1">
    <property type="nucleotide sequence ID" value="NZ_VKKG01000001.1"/>
</dbReference>
<dbReference type="InterPro" id="IPR014757">
    <property type="entry name" value="Tscrpt_reg_IclR_C"/>
</dbReference>
<reference evidence="6 7" key="1">
    <citation type="submission" date="2019-07" db="EMBL/GenBank/DDBJ databases">
        <authorList>
            <person name="Zhou L.-Y."/>
        </authorList>
    </citation>
    <scope>NUCLEOTIDE SEQUENCE [LARGE SCALE GENOMIC DNA]</scope>
    <source>
        <strain evidence="6 7">YIM 101269</strain>
    </source>
</reference>
<name>A0A553K444_9ACTN</name>
<evidence type="ECO:0000259" key="4">
    <source>
        <dbReference type="PROSITE" id="PS51077"/>
    </source>
</evidence>
<dbReference type="GO" id="GO:0003700">
    <property type="term" value="F:DNA-binding transcription factor activity"/>
    <property type="evidence" value="ECO:0007669"/>
    <property type="project" value="TreeGrafter"/>
</dbReference>
<dbReference type="AlphaFoldDB" id="A0A553K444"/>
<dbReference type="InterPro" id="IPR036390">
    <property type="entry name" value="WH_DNA-bd_sf"/>
</dbReference>
<keyword evidence="2" id="KW-0238">DNA-binding</keyword>
<dbReference type="PROSITE" id="PS51077">
    <property type="entry name" value="HTH_ICLR"/>
    <property type="match status" value="1"/>
</dbReference>
<dbReference type="Gene3D" id="1.10.10.10">
    <property type="entry name" value="Winged helix-like DNA-binding domain superfamily/Winged helix DNA-binding domain"/>
    <property type="match status" value="1"/>
</dbReference>
<dbReference type="SUPFAM" id="SSF55781">
    <property type="entry name" value="GAF domain-like"/>
    <property type="match status" value="1"/>
</dbReference>
<dbReference type="GO" id="GO:0045892">
    <property type="term" value="P:negative regulation of DNA-templated transcription"/>
    <property type="evidence" value="ECO:0007669"/>
    <property type="project" value="TreeGrafter"/>
</dbReference>
<dbReference type="Pfam" id="PF01614">
    <property type="entry name" value="IclR_C"/>
    <property type="match status" value="1"/>
</dbReference>
<evidence type="ECO:0000313" key="7">
    <source>
        <dbReference type="Proteomes" id="UP000317638"/>
    </source>
</evidence>
<evidence type="ECO:0000259" key="5">
    <source>
        <dbReference type="PROSITE" id="PS51078"/>
    </source>
</evidence>
<dbReference type="Proteomes" id="UP000317638">
    <property type="component" value="Unassembled WGS sequence"/>
</dbReference>
<dbReference type="Gene3D" id="3.30.450.40">
    <property type="match status" value="1"/>
</dbReference>
<gene>
    <name evidence="6" type="ORF">FOJ82_00810</name>
</gene>
<accession>A0A553K444</accession>
<keyword evidence="7" id="KW-1185">Reference proteome</keyword>
<evidence type="ECO:0000256" key="1">
    <source>
        <dbReference type="ARBA" id="ARBA00023015"/>
    </source>
</evidence>
<dbReference type="SMART" id="SM00346">
    <property type="entry name" value="HTH_ICLR"/>
    <property type="match status" value="1"/>
</dbReference>
<dbReference type="InterPro" id="IPR005471">
    <property type="entry name" value="Tscrpt_reg_IclR_N"/>
</dbReference>
<organism evidence="6 7">
    <name type="scientific">Tessaracoccus rhinocerotis</name>
    <dbReference type="NCBI Taxonomy" id="1689449"/>
    <lineage>
        <taxon>Bacteria</taxon>
        <taxon>Bacillati</taxon>
        <taxon>Actinomycetota</taxon>
        <taxon>Actinomycetes</taxon>
        <taxon>Propionibacteriales</taxon>
        <taxon>Propionibacteriaceae</taxon>
        <taxon>Tessaracoccus</taxon>
    </lineage>
</organism>